<sequence>MALPSQVSAMAAQGEAVCIALRSQVEKLGLSIGNEPVWAEATFEEATDPFSQEVSVVAYWRGKARFGKATFFPDGRIFAEYQVLLPHPEKEDSYIDSVQIWGNRQKLSGEAVIAAYMK</sequence>
<accession>Q47FX1</accession>
<reference evidence="1" key="1">
    <citation type="submission" date="2005-08" db="EMBL/GenBank/DDBJ databases">
        <title>Complete sequence of Dechloromonas aromatica RCB.</title>
        <authorList>
            <person name="Salinero K.K."/>
            <person name="Copeland A."/>
            <person name="Lucas S."/>
            <person name="Lapidus A."/>
            <person name="Barry K."/>
            <person name="Detter J.C."/>
            <person name="Glavina T."/>
            <person name="Hammon N."/>
            <person name="Israni S."/>
            <person name="Pitluck S."/>
            <person name="Di Bartolo G."/>
            <person name="Trong S."/>
            <person name="Schmutz J."/>
            <person name="Larimer F."/>
            <person name="Land M."/>
            <person name="Ivanova N."/>
            <person name="Richardson P."/>
        </authorList>
    </citation>
    <scope>NUCLEOTIDE SEQUENCE</scope>
    <source>
        <strain evidence="1">RCB</strain>
    </source>
</reference>
<dbReference type="KEGG" id="dar:Daro_1511"/>
<protein>
    <submittedName>
        <fullName evidence="1">Uncharacterized protein</fullName>
    </submittedName>
</protein>
<gene>
    <name evidence="1" type="ordered locus">Daro_1511</name>
</gene>
<dbReference type="HOGENOM" id="CLU_163302_0_0_4"/>
<evidence type="ECO:0000313" key="1">
    <source>
        <dbReference type="EMBL" id="AAZ46260.1"/>
    </source>
</evidence>
<dbReference type="AlphaFoldDB" id="Q47FX1"/>
<dbReference type="EMBL" id="CP000089">
    <property type="protein sequence ID" value="AAZ46260.1"/>
    <property type="molecule type" value="Genomic_DNA"/>
</dbReference>
<dbReference type="eggNOG" id="ENOG5031FK2">
    <property type="taxonomic scope" value="Bacteria"/>
</dbReference>
<dbReference type="OrthoDB" id="9181593at2"/>
<proteinExistence type="predicted"/>
<organism evidence="1">
    <name type="scientific">Dechloromonas aromatica (strain RCB)</name>
    <dbReference type="NCBI Taxonomy" id="159087"/>
    <lineage>
        <taxon>Bacteria</taxon>
        <taxon>Pseudomonadati</taxon>
        <taxon>Pseudomonadota</taxon>
        <taxon>Betaproteobacteria</taxon>
        <taxon>Rhodocyclales</taxon>
        <taxon>Azonexaceae</taxon>
        <taxon>Dechloromonas</taxon>
    </lineage>
</organism>
<name>Q47FX1_DECAR</name>
<dbReference type="STRING" id="159087.Daro_1511"/>